<dbReference type="Proteomes" id="UP000183994">
    <property type="component" value="Unassembled WGS sequence"/>
</dbReference>
<keyword evidence="2" id="KW-1185">Reference proteome</keyword>
<proteinExistence type="predicted"/>
<evidence type="ECO:0000313" key="2">
    <source>
        <dbReference type="Proteomes" id="UP000183994"/>
    </source>
</evidence>
<accession>A0A1M6J3U7</accession>
<dbReference type="AlphaFoldDB" id="A0A1M6J3U7"/>
<evidence type="ECO:0000313" key="1">
    <source>
        <dbReference type="EMBL" id="SHJ41327.1"/>
    </source>
</evidence>
<protein>
    <submittedName>
        <fullName evidence="1">Uncharacterized protein</fullName>
    </submittedName>
</protein>
<dbReference type="EMBL" id="FQZU01000007">
    <property type="protein sequence ID" value="SHJ41327.1"/>
    <property type="molecule type" value="Genomic_DNA"/>
</dbReference>
<gene>
    <name evidence="1" type="ORF">SAMN02745216_01614</name>
</gene>
<sequence length="59" mass="6710">MRNARLQGIMCLSADFKKKLEGDPLTKTEKEYYSRTVKKKAAALANSDLHSLARKLLEQ</sequence>
<reference evidence="2" key="1">
    <citation type="submission" date="2016-11" db="EMBL/GenBank/DDBJ databases">
        <authorList>
            <person name="Varghese N."/>
            <person name="Submissions S."/>
        </authorList>
    </citation>
    <scope>NUCLEOTIDE SEQUENCE [LARGE SCALE GENOMIC DNA]</scope>
    <source>
        <strain evidence="2">DSM 16219</strain>
    </source>
</reference>
<name>A0A1M6J3U7_9BACT</name>
<organism evidence="1 2">
    <name type="scientific">Desulfatibacillum alkenivorans DSM 16219</name>
    <dbReference type="NCBI Taxonomy" id="1121393"/>
    <lineage>
        <taxon>Bacteria</taxon>
        <taxon>Pseudomonadati</taxon>
        <taxon>Thermodesulfobacteriota</taxon>
        <taxon>Desulfobacteria</taxon>
        <taxon>Desulfobacterales</taxon>
        <taxon>Desulfatibacillaceae</taxon>
        <taxon>Desulfatibacillum</taxon>
    </lineage>
</organism>